<dbReference type="GO" id="GO:0009116">
    <property type="term" value="P:nucleoside metabolic process"/>
    <property type="evidence" value="ECO:0007669"/>
    <property type="project" value="InterPro"/>
</dbReference>
<dbReference type="Proteomes" id="UP000775872">
    <property type="component" value="Unassembled WGS sequence"/>
</dbReference>
<evidence type="ECO:0000313" key="2">
    <source>
        <dbReference type="EMBL" id="CAH0046220.1"/>
    </source>
</evidence>
<feature type="region of interest" description="Disordered" evidence="1">
    <location>
        <begin position="1"/>
        <end position="51"/>
    </location>
</feature>
<dbReference type="InterPro" id="IPR035994">
    <property type="entry name" value="Nucleoside_phosphorylase_sf"/>
</dbReference>
<accession>A0A9N9YZD3</accession>
<dbReference type="GO" id="GO:0003824">
    <property type="term" value="F:catalytic activity"/>
    <property type="evidence" value="ECO:0007669"/>
    <property type="project" value="InterPro"/>
</dbReference>
<proteinExistence type="predicted"/>
<dbReference type="OrthoDB" id="1577640at2759"/>
<protein>
    <submittedName>
        <fullName evidence="2">Uncharacterized protein</fullName>
    </submittedName>
</protein>
<name>A0A9N9YZD3_9HYPO</name>
<sequence>PEVRGHNEQYIPRSAYLTGSTEIPTTARRRTTTTPVPLERRGGTKSSPILPDDEYGTCVASGAVKDIPRTFPSIPIVLMVGIGGGAPSNKKDIILGDFVVRFSSHGKCGVIKYDTGTAISPTINGALQRNPRFKAFLSAGLRSRSAISSRGHTWEYALLWKFQQRLKFDLTEAP</sequence>
<feature type="non-terminal residue" evidence="2">
    <location>
        <position position="174"/>
    </location>
</feature>
<reference evidence="3" key="1">
    <citation type="submission" date="2019-06" db="EMBL/GenBank/DDBJ databases">
        <authorList>
            <person name="Broberg M."/>
        </authorList>
    </citation>
    <scope>NUCLEOTIDE SEQUENCE [LARGE SCALE GENOMIC DNA]</scope>
</reference>
<reference evidence="2 3" key="2">
    <citation type="submission" date="2021-10" db="EMBL/GenBank/DDBJ databases">
        <authorList>
            <person name="Piombo E."/>
        </authorList>
    </citation>
    <scope>NUCLEOTIDE SEQUENCE [LARGE SCALE GENOMIC DNA]</scope>
</reference>
<organism evidence="2 3">
    <name type="scientific">Clonostachys solani</name>
    <dbReference type="NCBI Taxonomy" id="160281"/>
    <lineage>
        <taxon>Eukaryota</taxon>
        <taxon>Fungi</taxon>
        <taxon>Dikarya</taxon>
        <taxon>Ascomycota</taxon>
        <taxon>Pezizomycotina</taxon>
        <taxon>Sordariomycetes</taxon>
        <taxon>Hypocreomycetidae</taxon>
        <taxon>Hypocreales</taxon>
        <taxon>Bionectriaceae</taxon>
        <taxon>Clonostachys</taxon>
    </lineage>
</organism>
<keyword evidence="3" id="KW-1185">Reference proteome</keyword>
<dbReference type="Gene3D" id="3.40.50.1580">
    <property type="entry name" value="Nucleoside phosphorylase domain"/>
    <property type="match status" value="1"/>
</dbReference>
<evidence type="ECO:0000313" key="3">
    <source>
        <dbReference type="Proteomes" id="UP000775872"/>
    </source>
</evidence>
<gene>
    <name evidence="2" type="ORF">CSOL1703_00011949</name>
</gene>
<dbReference type="EMBL" id="CABFOC020000014">
    <property type="protein sequence ID" value="CAH0046220.1"/>
    <property type="molecule type" value="Genomic_DNA"/>
</dbReference>
<comment type="caution">
    <text evidence="2">The sequence shown here is derived from an EMBL/GenBank/DDBJ whole genome shotgun (WGS) entry which is preliminary data.</text>
</comment>
<dbReference type="AlphaFoldDB" id="A0A9N9YZD3"/>
<dbReference type="PANTHER" id="PTHR46082:SF6">
    <property type="entry name" value="AAA+ ATPASE DOMAIN-CONTAINING PROTEIN-RELATED"/>
    <property type="match status" value="1"/>
</dbReference>
<dbReference type="PANTHER" id="PTHR46082">
    <property type="entry name" value="ATP/GTP-BINDING PROTEIN-RELATED"/>
    <property type="match status" value="1"/>
</dbReference>
<dbReference type="InterPro" id="IPR053137">
    <property type="entry name" value="NLR-like"/>
</dbReference>
<evidence type="ECO:0000256" key="1">
    <source>
        <dbReference type="SAM" id="MobiDB-lite"/>
    </source>
</evidence>